<reference evidence="2 3" key="1">
    <citation type="submission" date="2014-02" db="EMBL/GenBank/DDBJ databases">
        <authorList>
            <person name="Genoscope - CEA"/>
        </authorList>
    </citation>
    <scope>NUCLEOTIDE SEQUENCE [LARGE SCALE GENOMIC DNA]</scope>
    <source>
        <strain evidence="2 3">PCC 8005</strain>
    </source>
</reference>
<evidence type="ECO:0000313" key="2">
    <source>
        <dbReference type="EMBL" id="CDM93250.1"/>
    </source>
</evidence>
<gene>
    <name evidence="2" type="ORF">ARTHRO_10923</name>
</gene>
<sequence>MAFHCLDFPWYPWQLGFDYSLLLNLAAPLINAYFSAIALSPVATFRTATHKTIIMFPL</sequence>
<dbReference type="Proteomes" id="UP000032946">
    <property type="component" value="Chromosome"/>
</dbReference>
<keyword evidence="1" id="KW-0472">Membrane</keyword>
<proteinExistence type="predicted"/>
<accession>A0A9P1NWV8</accession>
<keyword evidence="1" id="KW-0812">Transmembrane</keyword>
<feature type="transmembrane region" description="Helical" evidence="1">
    <location>
        <begin position="20"/>
        <end position="45"/>
    </location>
</feature>
<keyword evidence="3" id="KW-1185">Reference proteome</keyword>
<dbReference type="EMBL" id="FO818640">
    <property type="protein sequence ID" value="CDM93250.1"/>
    <property type="molecule type" value="Genomic_DNA"/>
</dbReference>
<evidence type="ECO:0000256" key="1">
    <source>
        <dbReference type="SAM" id="Phobius"/>
    </source>
</evidence>
<keyword evidence="1" id="KW-1133">Transmembrane helix</keyword>
<protein>
    <submittedName>
        <fullName evidence="2">Uncharacterized protein</fullName>
    </submittedName>
</protein>
<organism evidence="2 3">
    <name type="scientific">Limnospira indica PCC 8005</name>
    <dbReference type="NCBI Taxonomy" id="376219"/>
    <lineage>
        <taxon>Bacteria</taxon>
        <taxon>Bacillati</taxon>
        <taxon>Cyanobacteriota</taxon>
        <taxon>Cyanophyceae</taxon>
        <taxon>Oscillatoriophycideae</taxon>
        <taxon>Oscillatoriales</taxon>
        <taxon>Sirenicapillariaceae</taxon>
        <taxon>Limnospira</taxon>
    </lineage>
</organism>
<name>A0A9P1NWV8_9CYAN</name>
<dbReference type="AlphaFoldDB" id="A0A9P1NWV8"/>
<evidence type="ECO:0000313" key="3">
    <source>
        <dbReference type="Proteomes" id="UP000032946"/>
    </source>
</evidence>